<dbReference type="OrthoDB" id="9944568at2759"/>
<feature type="transmembrane region" description="Helical" evidence="10">
    <location>
        <begin position="82"/>
        <end position="101"/>
    </location>
</feature>
<dbReference type="InterPro" id="IPR027470">
    <property type="entry name" value="Cation_efflux_CTD"/>
</dbReference>
<dbReference type="Gene3D" id="1.20.1510.10">
    <property type="entry name" value="Cation efflux protein transmembrane domain"/>
    <property type="match status" value="2"/>
</dbReference>
<dbReference type="InterPro" id="IPR002524">
    <property type="entry name" value="Cation_efflux"/>
</dbReference>
<keyword evidence="8 10" id="KW-0472">Membrane</keyword>
<evidence type="ECO:0000256" key="8">
    <source>
        <dbReference type="ARBA" id="ARBA00023136"/>
    </source>
</evidence>
<dbReference type="NCBIfam" id="TIGR01297">
    <property type="entry name" value="CDF"/>
    <property type="match status" value="1"/>
</dbReference>
<keyword evidence="3" id="KW-0813">Transport</keyword>
<feature type="compositionally biased region" description="Basic and acidic residues" evidence="9">
    <location>
        <begin position="691"/>
        <end position="702"/>
    </location>
</feature>
<evidence type="ECO:0000256" key="2">
    <source>
        <dbReference type="ARBA" id="ARBA00008873"/>
    </source>
</evidence>
<keyword evidence="5" id="KW-0862">Zinc</keyword>
<keyword evidence="14" id="KW-1185">Reference proteome</keyword>
<organism evidence="13 14">
    <name type="scientific">Phytophthora fragariaefolia</name>
    <dbReference type="NCBI Taxonomy" id="1490495"/>
    <lineage>
        <taxon>Eukaryota</taxon>
        <taxon>Sar</taxon>
        <taxon>Stramenopiles</taxon>
        <taxon>Oomycota</taxon>
        <taxon>Peronosporomycetes</taxon>
        <taxon>Peronosporales</taxon>
        <taxon>Peronosporaceae</taxon>
        <taxon>Phytophthora</taxon>
    </lineage>
</organism>
<keyword evidence="5" id="KW-0864">Zinc transport</keyword>
<feature type="region of interest" description="Disordered" evidence="9">
    <location>
        <begin position="107"/>
        <end position="164"/>
    </location>
</feature>
<evidence type="ECO:0000256" key="10">
    <source>
        <dbReference type="SAM" id="Phobius"/>
    </source>
</evidence>
<keyword evidence="4 10" id="KW-0812">Transmembrane</keyword>
<dbReference type="Pfam" id="PF01545">
    <property type="entry name" value="Cation_efflux"/>
    <property type="match status" value="1"/>
</dbReference>
<dbReference type="Pfam" id="PF16916">
    <property type="entry name" value="ZT_dimer"/>
    <property type="match status" value="1"/>
</dbReference>
<feature type="transmembrane region" description="Helical" evidence="10">
    <location>
        <begin position="44"/>
        <end position="62"/>
    </location>
</feature>
<dbReference type="InterPro" id="IPR027469">
    <property type="entry name" value="Cation_efflux_TMD_sf"/>
</dbReference>
<evidence type="ECO:0000256" key="3">
    <source>
        <dbReference type="ARBA" id="ARBA00022448"/>
    </source>
</evidence>
<gene>
    <name evidence="13" type="ORF">Pfra01_001098100</name>
</gene>
<accession>A0A9W7CR89</accession>
<dbReference type="PANTHER" id="PTHR11562:SF17">
    <property type="entry name" value="RE54080P-RELATED"/>
    <property type="match status" value="1"/>
</dbReference>
<dbReference type="InterPro" id="IPR058533">
    <property type="entry name" value="Cation_efflux_TM"/>
</dbReference>
<feature type="compositionally biased region" description="Basic and acidic residues" evidence="9">
    <location>
        <begin position="670"/>
        <end position="683"/>
    </location>
</feature>
<feature type="compositionally biased region" description="Basic residues" evidence="9">
    <location>
        <begin position="129"/>
        <end position="141"/>
    </location>
</feature>
<feature type="domain" description="Cation efflux protein cytoplasmic" evidence="12">
    <location>
        <begin position="312"/>
        <end position="378"/>
    </location>
</feature>
<evidence type="ECO:0000256" key="9">
    <source>
        <dbReference type="SAM" id="MobiDB-lite"/>
    </source>
</evidence>
<evidence type="ECO:0000259" key="11">
    <source>
        <dbReference type="Pfam" id="PF01545"/>
    </source>
</evidence>
<evidence type="ECO:0000256" key="5">
    <source>
        <dbReference type="ARBA" id="ARBA00022906"/>
    </source>
</evidence>
<feature type="transmembrane region" description="Helical" evidence="10">
    <location>
        <begin position="6"/>
        <end position="23"/>
    </location>
</feature>
<dbReference type="GO" id="GO:0005886">
    <property type="term" value="C:plasma membrane"/>
    <property type="evidence" value="ECO:0007669"/>
    <property type="project" value="TreeGrafter"/>
</dbReference>
<feature type="domain" description="Cation efflux protein transmembrane" evidence="11">
    <location>
        <begin position="1"/>
        <end position="304"/>
    </location>
</feature>
<evidence type="ECO:0000256" key="7">
    <source>
        <dbReference type="ARBA" id="ARBA00023065"/>
    </source>
</evidence>
<dbReference type="InterPro" id="IPR050681">
    <property type="entry name" value="CDF/SLC30A"/>
</dbReference>
<dbReference type="GO" id="GO:0005385">
    <property type="term" value="F:zinc ion transmembrane transporter activity"/>
    <property type="evidence" value="ECO:0007669"/>
    <property type="project" value="TreeGrafter"/>
</dbReference>
<evidence type="ECO:0000256" key="4">
    <source>
        <dbReference type="ARBA" id="ARBA00022692"/>
    </source>
</evidence>
<comment type="caution">
    <text evidence="13">The sequence shown here is derived from an EMBL/GenBank/DDBJ whole genome shotgun (WGS) entry which is preliminary data.</text>
</comment>
<dbReference type="AlphaFoldDB" id="A0A9W7CR89"/>
<evidence type="ECO:0000256" key="1">
    <source>
        <dbReference type="ARBA" id="ARBA00004141"/>
    </source>
</evidence>
<protein>
    <submittedName>
        <fullName evidence="13">Unnamed protein product</fullName>
    </submittedName>
</protein>
<dbReference type="PANTHER" id="PTHR11562">
    <property type="entry name" value="CATION EFFLUX PROTEIN/ ZINC TRANSPORTER"/>
    <property type="match status" value="1"/>
</dbReference>
<dbReference type="SUPFAM" id="SSF161111">
    <property type="entry name" value="Cation efflux protein transmembrane domain-like"/>
    <property type="match status" value="1"/>
</dbReference>
<name>A0A9W7CR89_9STRA</name>
<dbReference type="Proteomes" id="UP001165121">
    <property type="component" value="Unassembled WGS sequence"/>
</dbReference>
<sequence length="795" mass="84205">MADAAHLLSDVAGFFISLFAIWLTRRPATEHLSYGFQRSEIIGAVTSVLVIWVLTAVLLYEAVVRFIECLEPEPLTLVDGKLMFIVAVIGLLVNLALMRILGHGHSHGGHGHSHGGGNHGHSHGEGNHGHSHGGNHGHSHGGHGDHDHHGHGHGGHSHGELTTTDTTDTVMTDTAMAKLITTVTTDTVMVDTVMDIEIMVKAKYIGTLCPLDRGDWVVGDLEVGSGQTAPKPEKKKDAENLNIRSAYIHALGDFIQSIGVCIAGGLIWYKHEWQIADPIATFVFSVLVMATTIGVMRDSIHTLMEGTPLDMHAAEIESGLRNCLSVMGVHDLHIWSLSAGLPSLSVHLVSNDAQATLHAAQRYLLSKGITHSTIQIESRRRNTLATAVLSSSAARCHHRVTRLTVHDADSSCAAPSELKEIVGQAGAQRPDVQVVHCHDGRAVLQATLDLVGVDAVGRALHEHVDAVAHNADGGAQHQHREDEGGDGVGDLPLGLVPDEAAGDAHAHALDEVAERVDVGGLDVEVLELLLGLLALLEVGSVCVAVSAVGVAVSGVRVAVSAVCVGPLVAAGAGAASMRVSVAAPGAVRVAVAQDLHEDEVDDQADAGHDEHELPVDVLGRVGLQALEEALDGGVHEHAREHPDDEHAGDGADDLGALEAEAQAARGRQRAHPDGEQRDAEARHVRQQVGRVRHDGQAARQEAAHDLGAHEEQRAQAGELQLPLRALGAVRERDAARRLAVRGRRALERHRFVHAVVAARHGVRVPSCPQIPLWGVGADGRTAGHPLIRPKDRTSA</sequence>
<feature type="region of interest" description="Disordered" evidence="9">
    <location>
        <begin position="661"/>
        <end position="702"/>
    </location>
</feature>
<comment type="subcellular location">
    <subcellularLocation>
        <location evidence="1">Membrane</location>
        <topology evidence="1">Multi-pass membrane protein</topology>
    </subcellularLocation>
</comment>
<proteinExistence type="inferred from homology"/>
<feature type="region of interest" description="Disordered" evidence="9">
    <location>
        <begin position="472"/>
        <end position="492"/>
    </location>
</feature>
<keyword evidence="7" id="KW-0406">Ion transport</keyword>
<evidence type="ECO:0000313" key="14">
    <source>
        <dbReference type="Proteomes" id="UP001165121"/>
    </source>
</evidence>
<comment type="similarity">
    <text evidence="2">Belongs to the cation diffusion facilitator (CDF) transporter (TC 2.A.4) family. SLC30A subfamily.</text>
</comment>
<evidence type="ECO:0000256" key="6">
    <source>
        <dbReference type="ARBA" id="ARBA00022989"/>
    </source>
</evidence>
<keyword evidence="6 10" id="KW-1133">Transmembrane helix</keyword>
<evidence type="ECO:0000313" key="13">
    <source>
        <dbReference type="EMBL" id="GMF38280.1"/>
    </source>
</evidence>
<evidence type="ECO:0000259" key="12">
    <source>
        <dbReference type="Pfam" id="PF16916"/>
    </source>
</evidence>
<dbReference type="EMBL" id="BSXT01001080">
    <property type="protein sequence ID" value="GMF38280.1"/>
    <property type="molecule type" value="Genomic_DNA"/>
</dbReference>
<reference evidence="13" key="1">
    <citation type="submission" date="2023-04" db="EMBL/GenBank/DDBJ databases">
        <title>Phytophthora fragariaefolia NBRC 109709.</title>
        <authorList>
            <person name="Ichikawa N."/>
            <person name="Sato H."/>
            <person name="Tonouchi N."/>
        </authorList>
    </citation>
    <scope>NUCLEOTIDE SEQUENCE</scope>
    <source>
        <strain evidence="13">NBRC 109709</strain>
    </source>
</reference>